<sequence length="72" mass="7471">MQSIRPKAPSSAKLPPRSAEIGVCSPAQPSIQPIASDNLARSSVALRATPSRSRTCVNCPALKFTSASATHP</sequence>
<dbReference type="AlphaFoldDB" id="A0A084Y174"/>
<dbReference type="Proteomes" id="UP000019812">
    <property type="component" value="Unassembled WGS sequence"/>
</dbReference>
<accession>A0A084Y174</accession>
<evidence type="ECO:0000313" key="2">
    <source>
        <dbReference type="Proteomes" id="UP000019812"/>
    </source>
</evidence>
<gene>
    <name evidence="1" type="ORF">CAPSK01_001864</name>
</gene>
<evidence type="ECO:0000313" key="1">
    <source>
        <dbReference type="EMBL" id="KFB68468.1"/>
    </source>
</evidence>
<protein>
    <submittedName>
        <fullName evidence="1">Uncharacterized protein</fullName>
    </submittedName>
</protein>
<name>A0A084Y174_9PROT</name>
<organism evidence="1 2">
    <name type="scientific">Candidatus Accumulibacter vicinus</name>
    <dbReference type="NCBI Taxonomy" id="2954382"/>
    <lineage>
        <taxon>Bacteria</taxon>
        <taxon>Pseudomonadati</taxon>
        <taxon>Pseudomonadota</taxon>
        <taxon>Betaproteobacteria</taxon>
        <taxon>Candidatus Accumulibacter</taxon>
    </lineage>
</organism>
<dbReference type="EMBL" id="JDSS02000020">
    <property type="protein sequence ID" value="KFB68468.1"/>
    <property type="molecule type" value="Genomic_DNA"/>
</dbReference>
<proteinExistence type="predicted"/>
<comment type="caution">
    <text evidence="1">The sequence shown here is derived from an EMBL/GenBank/DDBJ whole genome shotgun (WGS) entry which is preliminary data.</text>
</comment>
<reference evidence="1 2" key="1">
    <citation type="submission" date="2014-07" db="EMBL/GenBank/DDBJ databases">
        <title>Expanding our view of genomic diversity in Candidatus Accumulibacter clades.</title>
        <authorList>
            <person name="Skennerton C.T."/>
            <person name="Barr J.J."/>
            <person name="Slater F.R."/>
            <person name="Bond P.L."/>
            <person name="Tyson G.W."/>
        </authorList>
    </citation>
    <scope>NUCLEOTIDE SEQUENCE [LARGE SCALE GENOMIC DNA]</scope>
    <source>
        <strain evidence="2">SK-01</strain>
    </source>
</reference>